<feature type="region of interest" description="Disordered" evidence="1">
    <location>
        <begin position="84"/>
        <end position="118"/>
    </location>
</feature>
<dbReference type="EMBL" id="JAUEPS010000106">
    <property type="protein sequence ID" value="KAK0437731.1"/>
    <property type="molecule type" value="Genomic_DNA"/>
</dbReference>
<dbReference type="Proteomes" id="UP001175211">
    <property type="component" value="Unassembled WGS sequence"/>
</dbReference>
<evidence type="ECO:0000256" key="1">
    <source>
        <dbReference type="SAM" id="MobiDB-lite"/>
    </source>
</evidence>
<protein>
    <submittedName>
        <fullName evidence="2">Uncharacterized protein</fullName>
    </submittedName>
</protein>
<feature type="region of interest" description="Disordered" evidence="1">
    <location>
        <begin position="1"/>
        <end position="55"/>
    </location>
</feature>
<evidence type="ECO:0000313" key="3">
    <source>
        <dbReference type="Proteomes" id="UP001175211"/>
    </source>
</evidence>
<feature type="compositionally biased region" description="Acidic residues" evidence="1">
    <location>
        <begin position="97"/>
        <end position="108"/>
    </location>
</feature>
<name>A0AA39MK08_ARMTA</name>
<proteinExistence type="predicted"/>
<dbReference type="RefSeq" id="XP_060322675.1">
    <property type="nucleotide sequence ID" value="XM_060470476.1"/>
</dbReference>
<gene>
    <name evidence="2" type="ORF">EV420DRAFT_1487008</name>
</gene>
<accession>A0AA39MK08</accession>
<comment type="caution">
    <text evidence="2">The sequence shown here is derived from an EMBL/GenBank/DDBJ whole genome shotgun (WGS) entry which is preliminary data.</text>
</comment>
<keyword evidence="3" id="KW-1185">Reference proteome</keyword>
<reference evidence="2" key="1">
    <citation type="submission" date="2023-06" db="EMBL/GenBank/DDBJ databases">
        <authorList>
            <consortium name="Lawrence Berkeley National Laboratory"/>
            <person name="Ahrendt S."/>
            <person name="Sahu N."/>
            <person name="Indic B."/>
            <person name="Wong-Bajracharya J."/>
            <person name="Merenyi Z."/>
            <person name="Ke H.-M."/>
            <person name="Monk M."/>
            <person name="Kocsube S."/>
            <person name="Drula E."/>
            <person name="Lipzen A."/>
            <person name="Balint B."/>
            <person name="Henrissat B."/>
            <person name="Andreopoulos B."/>
            <person name="Martin F.M."/>
            <person name="Harder C.B."/>
            <person name="Rigling D."/>
            <person name="Ford K.L."/>
            <person name="Foster G.D."/>
            <person name="Pangilinan J."/>
            <person name="Papanicolaou A."/>
            <person name="Barry K."/>
            <person name="LaButti K."/>
            <person name="Viragh M."/>
            <person name="Koriabine M."/>
            <person name="Yan M."/>
            <person name="Riley R."/>
            <person name="Champramary S."/>
            <person name="Plett K.L."/>
            <person name="Tsai I.J."/>
            <person name="Slot J."/>
            <person name="Sipos G."/>
            <person name="Plett J."/>
            <person name="Nagy L.G."/>
            <person name="Grigoriev I.V."/>
        </authorList>
    </citation>
    <scope>NUCLEOTIDE SEQUENCE</scope>
    <source>
        <strain evidence="2">CCBAS 213</strain>
    </source>
</reference>
<dbReference type="AlphaFoldDB" id="A0AA39MK08"/>
<dbReference type="GeneID" id="85354024"/>
<sequence length="184" mass="19817">MYSDDFRGFGVPESRRGCIPSMHSARSITPDSHPVAPRAPDSIHPAAHHPPHKPSNEAVLFNLPGNGHGVESIRGSHIGHHLTVGGATQCTTNNENNDTEQDGEDDDSGGGIFPLMQGHGSILGRAHAEGEQMQKSHHHPDLSTPLFNVGEFNGKMYRDAMLLLMICMMPAVDAHTCCAQRMGT</sequence>
<organism evidence="2 3">
    <name type="scientific">Armillaria tabescens</name>
    <name type="common">Ringless honey mushroom</name>
    <name type="synonym">Agaricus tabescens</name>
    <dbReference type="NCBI Taxonomy" id="1929756"/>
    <lineage>
        <taxon>Eukaryota</taxon>
        <taxon>Fungi</taxon>
        <taxon>Dikarya</taxon>
        <taxon>Basidiomycota</taxon>
        <taxon>Agaricomycotina</taxon>
        <taxon>Agaricomycetes</taxon>
        <taxon>Agaricomycetidae</taxon>
        <taxon>Agaricales</taxon>
        <taxon>Marasmiineae</taxon>
        <taxon>Physalacriaceae</taxon>
        <taxon>Desarmillaria</taxon>
    </lineage>
</organism>
<evidence type="ECO:0000313" key="2">
    <source>
        <dbReference type="EMBL" id="KAK0437731.1"/>
    </source>
</evidence>